<feature type="transmembrane region" description="Helical" evidence="8">
    <location>
        <begin position="240"/>
        <end position="261"/>
    </location>
</feature>
<gene>
    <name evidence="10" type="ORF">FGO68_gene6337</name>
</gene>
<evidence type="ECO:0000256" key="2">
    <source>
        <dbReference type="ARBA" id="ARBA00009598"/>
    </source>
</evidence>
<feature type="transmembrane region" description="Helical" evidence="8">
    <location>
        <begin position="322"/>
        <end position="347"/>
    </location>
</feature>
<dbReference type="InterPro" id="IPR000849">
    <property type="entry name" value="Sugar_P_transporter"/>
</dbReference>
<evidence type="ECO:0000256" key="7">
    <source>
        <dbReference type="ARBA" id="ARBA00023136"/>
    </source>
</evidence>
<proteinExistence type="inferred from homology"/>
<dbReference type="PANTHER" id="PTHR43184:SF12">
    <property type="entry name" value="SUGAR PHOSPHATE EXCHANGER 3"/>
    <property type="match status" value="1"/>
</dbReference>
<dbReference type="InterPro" id="IPR011701">
    <property type="entry name" value="MFS"/>
</dbReference>
<dbReference type="GO" id="GO:0005789">
    <property type="term" value="C:endoplasmic reticulum membrane"/>
    <property type="evidence" value="ECO:0007669"/>
    <property type="project" value="TreeGrafter"/>
</dbReference>
<keyword evidence="6 8" id="KW-1133">Transmembrane helix</keyword>
<dbReference type="PIRSF" id="PIRSF002808">
    <property type="entry name" value="Hexose_phosphate_transp"/>
    <property type="match status" value="1"/>
</dbReference>
<evidence type="ECO:0000259" key="9">
    <source>
        <dbReference type="PROSITE" id="PS50850"/>
    </source>
</evidence>
<dbReference type="Pfam" id="PF07690">
    <property type="entry name" value="MFS_1"/>
    <property type="match status" value="1"/>
</dbReference>
<keyword evidence="4" id="KW-0762">Sugar transport</keyword>
<dbReference type="Proteomes" id="UP000785679">
    <property type="component" value="Unassembled WGS sequence"/>
</dbReference>
<dbReference type="Gene3D" id="1.20.1250.20">
    <property type="entry name" value="MFS general substrate transporter like domains"/>
    <property type="match status" value="2"/>
</dbReference>
<accession>A0A8J8NTQ4</accession>
<feature type="transmembrane region" description="Helical" evidence="8">
    <location>
        <begin position="145"/>
        <end position="169"/>
    </location>
</feature>
<feature type="transmembrane region" description="Helical" evidence="8">
    <location>
        <begin position="455"/>
        <end position="480"/>
    </location>
</feature>
<dbReference type="PROSITE" id="PS50850">
    <property type="entry name" value="MFS"/>
    <property type="match status" value="1"/>
</dbReference>
<protein>
    <recommendedName>
        <fullName evidence="9">Major facilitator superfamily (MFS) profile domain-containing protein</fullName>
    </recommendedName>
</protein>
<evidence type="ECO:0000256" key="3">
    <source>
        <dbReference type="ARBA" id="ARBA00022448"/>
    </source>
</evidence>
<keyword evidence="5 8" id="KW-0812">Transmembrane</keyword>
<reference evidence="10" key="1">
    <citation type="submission" date="2019-06" db="EMBL/GenBank/DDBJ databases">
        <authorList>
            <person name="Zheng W."/>
        </authorList>
    </citation>
    <scope>NUCLEOTIDE SEQUENCE</scope>
    <source>
        <strain evidence="10">QDHG01</strain>
    </source>
</reference>
<evidence type="ECO:0000256" key="8">
    <source>
        <dbReference type="SAM" id="Phobius"/>
    </source>
</evidence>
<dbReference type="SUPFAM" id="SSF103473">
    <property type="entry name" value="MFS general substrate transporter"/>
    <property type="match status" value="1"/>
</dbReference>
<evidence type="ECO:0000313" key="11">
    <source>
        <dbReference type="Proteomes" id="UP000785679"/>
    </source>
</evidence>
<organism evidence="10 11">
    <name type="scientific">Halteria grandinella</name>
    <dbReference type="NCBI Taxonomy" id="5974"/>
    <lineage>
        <taxon>Eukaryota</taxon>
        <taxon>Sar</taxon>
        <taxon>Alveolata</taxon>
        <taxon>Ciliophora</taxon>
        <taxon>Intramacronucleata</taxon>
        <taxon>Spirotrichea</taxon>
        <taxon>Stichotrichia</taxon>
        <taxon>Sporadotrichida</taxon>
        <taxon>Halteriidae</taxon>
        <taxon>Halteria</taxon>
    </lineage>
</organism>
<feature type="transmembrane region" description="Helical" evidence="8">
    <location>
        <begin position="112"/>
        <end position="133"/>
    </location>
</feature>
<evidence type="ECO:0000256" key="4">
    <source>
        <dbReference type="ARBA" id="ARBA00022597"/>
    </source>
</evidence>
<keyword evidence="11" id="KW-1185">Reference proteome</keyword>
<name>A0A8J8NTQ4_HALGN</name>
<feature type="transmembrane region" description="Helical" evidence="8">
    <location>
        <begin position="414"/>
        <end position="434"/>
    </location>
</feature>
<dbReference type="EMBL" id="RRYP01008014">
    <property type="protein sequence ID" value="TNV80079.1"/>
    <property type="molecule type" value="Genomic_DNA"/>
</dbReference>
<feature type="transmembrane region" description="Helical" evidence="8">
    <location>
        <begin position="359"/>
        <end position="378"/>
    </location>
</feature>
<dbReference type="AlphaFoldDB" id="A0A8J8NTQ4"/>
<dbReference type="OrthoDB" id="312593at2759"/>
<evidence type="ECO:0000256" key="6">
    <source>
        <dbReference type="ARBA" id="ARBA00022989"/>
    </source>
</evidence>
<feature type="transmembrane region" description="Helical" evidence="8">
    <location>
        <begin position="486"/>
        <end position="505"/>
    </location>
</feature>
<evidence type="ECO:0000313" key="10">
    <source>
        <dbReference type="EMBL" id="TNV80079.1"/>
    </source>
</evidence>
<dbReference type="InterPro" id="IPR036259">
    <property type="entry name" value="MFS_trans_sf"/>
</dbReference>
<sequence length="530" mass="58905">MILAQIQYNISMNQNNIQEIQSTQSSSDQQIIRGNTEERLMLTIQGQTTFKVIEDDSFDSNHLRIQVTPRQRTLLQIRMFLATYISFAILHYNRQSWAVLKPKLQKEQNVESSILGAIDTSFLTFYAIGLFINGQLSDRYDPKTMLIFAFFLVAGITILISMTALYQWVNPVLYTLLFAVNGLFQSVGRPCCNQIFANWFGKKGRGSLMGLWQSSYNTGNVAGAIVTSFLTSTVGMQWELSYMVSGGFCIVMAFVNMWALISHPDLRGIDIEEIDKSMSATEEIIRRSSIEGKRESNALQKRLSFHESSGISLKEALQLPGVLMYAACCFCIKFASFGFMLWLPLYVQKSRGYSDYETAWAVAAYDMGNVLGGVFFGALTDLTFSRRTPWAVLAIILATAFQVLLAYLPDTGKVVFFTHIFVIGILMGGVLVIISGIASADLGKQNAVQNNQRSVGTVIGIMWGIGTLGAAIGQVIIGFIEQHFGWDAVFIFMAGMVLTSALPLLRSVKREIGEIRILSRAAKESQKSSQ</sequence>
<dbReference type="GO" id="GO:0022857">
    <property type="term" value="F:transmembrane transporter activity"/>
    <property type="evidence" value="ECO:0007669"/>
    <property type="project" value="InterPro"/>
</dbReference>
<comment type="subcellular location">
    <subcellularLocation>
        <location evidence="1">Membrane</location>
        <topology evidence="1">Multi-pass membrane protein</topology>
    </subcellularLocation>
</comment>
<comment type="similarity">
    <text evidence="2">Belongs to the major facilitator superfamily. Organophosphate:Pi antiporter (OPA) (TC 2.A.1.4) family.</text>
</comment>
<keyword evidence="3" id="KW-0813">Transport</keyword>
<feature type="domain" description="Major facilitator superfamily (MFS) profile" evidence="9">
    <location>
        <begin position="79"/>
        <end position="512"/>
    </location>
</feature>
<feature type="transmembrane region" description="Helical" evidence="8">
    <location>
        <begin position="73"/>
        <end position="92"/>
    </location>
</feature>
<feature type="transmembrane region" description="Helical" evidence="8">
    <location>
        <begin position="390"/>
        <end position="408"/>
    </location>
</feature>
<comment type="caution">
    <text evidence="10">The sequence shown here is derived from an EMBL/GenBank/DDBJ whole genome shotgun (WGS) entry which is preliminary data.</text>
</comment>
<evidence type="ECO:0000256" key="5">
    <source>
        <dbReference type="ARBA" id="ARBA00022692"/>
    </source>
</evidence>
<evidence type="ECO:0000256" key="1">
    <source>
        <dbReference type="ARBA" id="ARBA00004141"/>
    </source>
</evidence>
<dbReference type="InterPro" id="IPR020846">
    <property type="entry name" value="MFS_dom"/>
</dbReference>
<dbReference type="PANTHER" id="PTHR43184">
    <property type="entry name" value="MAJOR FACILITATOR SUPERFAMILY TRANSPORTER 16, ISOFORM B"/>
    <property type="match status" value="1"/>
</dbReference>
<keyword evidence="7 8" id="KW-0472">Membrane</keyword>